<dbReference type="AlphaFoldDB" id="A0A4S2N1P9"/>
<organism evidence="3 4">
    <name type="scientific">Ascodesmis nigricans</name>
    <dbReference type="NCBI Taxonomy" id="341454"/>
    <lineage>
        <taxon>Eukaryota</taxon>
        <taxon>Fungi</taxon>
        <taxon>Dikarya</taxon>
        <taxon>Ascomycota</taxon>
        <taxon>Pezizomycotina</taxon>
        <taxon>Pezizomycetes</taxon>
        <taxon>Pezizales</taxon>
        <taxon>Ascodesmidaceae</taxon>
        <taxon>Ascodesmis</taxon>
    </lineage>
</organism>
<proteinExistence type="predicted"/>
<feature type="domain" description="RWD" evidence="2">
    <location>
        <begin position="61"/>
        <end position="179"/>
    </location>
</feature>
<dbReference type="STRING" id="341454.A0A4S2N1P9"/>
<dbReference type="FunCoup" id="A0A4S2N1P9">
    <property type="interactions" value="775"/>
</dbReference>
<sequence>MQMAAPHQPNVLEAPFHSSSTTTQTTATTPNYSSRQHLKHLYVLCLPSTSFKMTATEEQTEEIEVLQSIYPDELSLISETSFSIALVLDPPSNVRTADGSHNPEPPTISLTVSFPPAYPSVAPELDVSLEDPGTVHPTLDFPSDKELLLSELTEAIEDNLGMPMVFTLASTIKDAAETLLGKRADEAEAEREAKIRKEEEKENEKFHGELVTKERFLAWREGFVKEKREAEEKKAADLEAEAGAKGKAKEKKLTGKELWERGMVGDVGDEEEGDELVDGVGKLKVAA</sequence>
<feature type="compositionally biased region" description="Low complexity" evidence="1">
    <location>
        <begin position="18"/>
        <end position="32"/>
    </location>
</feature>
<dbReference type="Gene3D" id="3.10.110.10">
    <property type="entry name" value="Ubiquitin Conjugating Enzyme"/>
    <property type="match status" value="1"/>
</dbReference>
<dbReference type="InterPro" id="IPR006575">
    <property type="entry name" value="RWD_dom"/>
</dbReference>
<evidence type="ECO:0000313" key="4">
    <source>
        <dbReference type="Proteomes" id="UP000298138"/>
    </source>
</evidence>
<name>A0A4S2N1P9_9PEZI</name>
<dbReference type="PANTHER" id="PTHR12292">
    <property type="entry name" value="RWD DOMAIN-CONTAINING PROTEIN"/>
    <property type="match status" value="1"/>
</dbReference>
<evidence type="ECO:0000259" key="2">
    <source>
        <dbReference type="PROSITE" id="PS50908"/>
    </source>
</evidence>
<keyword evidence="4" id="KW-1185">Reference proteome</keyword>
<dbReference type="SMART" id="SM00591">
    <property type="entry name" value="RWD"/>
    <property type="match status" value="1"/>
</dbReference>
<dbReference type="PROSITE" id="PS50908">
    <property type="entry name" value="RWD"/>
    <property type="match status" value="1"/>
</dbReference>
<accession>A0A4S2N1P9</accession>
<dbReference type="EMBL" id="ML220114">
    <property type="protein sequence ID" value="TGZ82906.1"/>
    <property type="molecule type" value="Genomic_DNA"/>
</dbReference>
<dbReference type="InterPro" id="IPR016135">
    <property type="entry name" value="UBQ-conjugating_enzyme/RWD"/>
</dbReference>
<dbReference type="InterPro" id="IPR040213">
    <property type="entry name" value="GIR2-like"/>
</dbReference>
<feature type="region of interest" description="Disordered" evidence="1">
    <location>
        <begin position="230"/>
        <end position="250"/>
    </location>
</feature>
<gene>
    <name evidence="3" type="ORF">EX30DRAFT_339165</name>
</gene>
<dbReference type="SUPFAM" id="SSF54495">
    <property type="entry name" value="UBC-like"/>
    <property type="match status" value="1"/>
</dbReference>
<evidence type="ECO:0000256" key="1">
    <source>
        <dbReference type="SAM" id="MobiDB-lite"/>
    </source>
</evidence>
<reference evidence="3 4" key="1">
    <citation type="submission" date="2019-04" db="EMBL/GenBank/DDBJ databases">
        <title>Comparative genomics and transcriptomics to analyze fruiting body development in filamentous ascomycetes.</title>
        <authorList>
            <consortium name="DOE Joint Genome Institute"/>
            <person name="Lutkenhaus R."/>
            <person name="Traeger S."/>
            <person name="Breuer J."/>
            <person name="Kuo A."/>
            <person name="Lipzen A."/>
            <person name="Pangilinan J."/>
            <person name="Dilworth D."/>
            <person name="Sandor L."/>
            <person name="Poggeler S."/>
            <person name="Barry K."/>
            <person name="Grigoriev I.V."/>
            <person name="Nowrousian M."/>
        </authorList>
    </citation>
    <scope>NUCLEOTIDE SEQUENCE [LARGE SCALE GENOMIC DNA]</scope>
    <source>
        <strain evidence="3 4">CBS 389.68</strain>
    </source>
</reference>
<dbReference type="CDD" id="cd23823">
    <property type="entry name" value="RWD_GCN2"/>
    <property type="match status" value="1"/>
</dbReference>
<evidence type="ECO:0000313" key="3">
    <source>
        <dbReference type="EMBL" id="TGZ82906.1"/>
    </source>
</evidence>
<dbReference type="InParanoid" id="A0A4S2N1P9"/>
<dbReference type="Proteomes" id="UP000298138">
    <property type="component" value="Unassembled WGS sequence"/>
</dbReference>
<dbReference type="OrthoDB" id="277175at2759"/>
<protein>
    <submittedName>
        <fullName evidence="3">RWD-domain-containing protein</fullName>
    </submittedName>
</protein>
<feature type="region of interest" description="Disordered" evidence="1">
    <location>
        <begin position="1"/>
        <end position="32"/>
    </location>
</feature>
<dbReference type="Pfam" id="PF05773">
    <property type="entry name" value="RWD"/>
    <property type="match status" value="1"/>
</dbReference>